<dbReference type="InterPro" id="IPR012337">
    <property type="entry name" value="RNaseH-like_sf"/>
</dbReference>
<dbReference type="Proteomes" id="UP000188318">
    <property type="component" value="Unassembled WGS sequence"/>
</dbReference>
<proteinExistence type="predicted"/>
<dbReference type="Gene3D" id="3.40.50.2300">
    <property type="match status" value="1"/>
</dbReference>
<dbReference type="Pfam" id="PF16486">
    <property type="entry name" value="ArgoN"/>
    <property type="match status" value="1"/>
</dbReference>
<feature type="compositionally biased region" description="Low complexity" evidence="1">
    <location>
        <begin position="1"/>
        <end position="13"/>
    </location>
</feature>
<dbReference type="Pfam" id="PF16488">
    <property type="entry name" value="ArgoL2"/>
    <property type="match status" value="1"/>
</dbReference>
<dbReference type="OrthoDB" id="10252740at2759"/>
<dbReference type="Pfam" id="PF08699">
    <property type="entry name" value="ArgoL1"/>
    <property type="match status" value="1"/>
</dbReference>
<dbReference type="SUPFAM" id="SSF101690">
    <property type="entry name" value="PAZ domain"/>
    <property type="match status" value="1"/>
</dbReference>
<dbReference type="InterPro" id="IPR003165">
    <property type="entry name" value="Piwi"/>
</dbReference>
<name>A0A1R3RPH4_ASPC5</name>
<gene>
    <name evidence="3" type="ORF">ASPCADRAFT_4427</name>
</gene>
<dbReference type="STRING" id="602072.A0A1R3RPH4"/>
<dbReference type="SMART" id="SM01163">
    <property type="entry name" value="DUF1785"/>
    <property type="match status" value="1"/>
</dbReference>
<dbReference type="AlphaFoldDB" id="A0A1R3RPH4"/>
<feature type="compositionally biased region" description="Polar residues" evidence="1">
    <location>
        <begin position="430"/>
        <end position="439"/>
    </location>
</feature>
<dbReference type="VEuPathDB" id="FungiDB:ASPCADRAFT_4427"/>
<evidence type="ECO:0000259" key="2">
    <source>
        <dbReference type="PROSITE" id="PS50822"/>
    </source>
</evidence>
<keyword evidence="4" id="KW-1185">Reference proteome</keyword>
<dbReference type="CDD" id="cd02846">
    <property type="entry name" value="PAZ_argonaute_like"/>
    <property type="match status" value="1"/>
</dbReference>
<dbReference type="Pfam" id="PF02171">
    <property type="entry name" value="Piwi"/>
    <property type="match status" value="1"/>
</dbReference>
<feature type="region of interest" description="Disordered" evidence="1">
    <location>
        <begin position="1"/>
        <end position="22"/>
    </location>
</feature>
<dbReference type="InterPro" id="IPR014811">
    <property type="entry name" value="ArgoL1"/>
</dbReference>
<evidence type="ECO:0000313" key="4">
    <source>
        <dbReference type="Proteomes" id="UP000188318"/>
    </source>
</evidence>
<dbReference type="PROSITE" id="PS50822">
    <property type="entry name" value="PIWI"/>
    <property type="match status" value="1"/>
</dbReference>
<dbReference type="InterPro" id="IPR036397">
    <property type="entry name" value="RNaseH_sf"/>
</dbReference>
<dbReference type="EMBL" id="KV907498">
    <property type="protein sequence ID" value="OOF96381.1"/>
    <property type="molecule type" value="Genomic_DNA"/>
</dbReference>
<protein>
    <recommendedName>
        <fullName evidence="2">Piwi domain-containing protein</fullName>
    </recommendedName>
</protein>
<accession>A0A1R3RPH4</accession>
<reference evidence="4" key="1">
    <citation type="journal article" date="2017" name="Genome Biol.">
        <title>Comparative genomics reveals high biological diversity and specific adaptations in the industrially and medically important fungal genus Aspergillus.</title>
        <authorList>
            <person name="de Vries R.P."/>
            <person name="Riley R."/>
            <person name="Wiebenga A."/>
            <person name="Aguilar-Osorio G."/>
            <person name="Amillis S."/>
            <person name="Uchima C.A."/>
            <person name="Anderluh G."/>
            <person name="Asadollahi M."/>
            <person name="Askin M."/>
            <person name="Barry K."/>
            <person name="Battaglia E."/>
            <person name="Bayram O."/>
            <person name="Benocci T."/>
            <person name="Braus-Stromeyer S.A."/>
            <person name="Caldana C."/>
            <person name="Canovas D."/>
            <person name="Cerqueira G.C."/>
            <person name="Chen F."/>
            <person name="Chen W."/>
            <person name="Choi C."/>
            <person name="Clum A."/>
            <person name="Dos Santos R.A."/>
            <person name="Damasio A.R."/>
            <person name="Diallinas G."/>
            <person name="Emri T."/>
            <person name="Fekete E."/>
            <person name="Flipphi M."/>
            <person name="Freyberg S."/>
            <person name="Gallo A."/>
            <person name="Gournas C."/>
            <person name="Habgood R."/>
            <person name="Hainaut M."/>
            <person name="Harispe M.L."/>
            <person name="Henrissat B."/>
            <person name="Hilden K.S."/>
            <person name="Hope R."/>
            <person name="Hossain A."/>
            <person name="Karabika E."/>
            <person name="Karaffa L."/>
            <person name="Karanyi Z."/>
            <person name="Krasevec N."/>
            <person name="Kuo A."/>
            <person name="Kusch H."/>
            <person name="LaButti K."/>
            <person name="Lagendijk E.L."/>
            <person name="Lapidus A."/>
            <person name="Levasseur A."/>
            <person name="Lindquist E."/>
            <person name="Lipzen A."/>
            <person name="Logrieco A.F."/>
            <person name="MacCabe A."/>
            <person name="Maekelae M.R."/>
            <person name="Malavazi I."/>
            <person name="Melin P."/>
            <person name="Meyer V."/>
            <person name="Mielnichuk N."/>
            <person name="Miskei M."/>
            <person name="Molnar A.P."/>
            <person name="Mule G."/>
            <person name="Ngan C.Y."/>
            <person name="Orejas M."/>
            <person name="Orosz E."/>
            <person name="Ouedraogo J.P."/>
            <person name="Overkamp K.M."/>
            <person name="Park H.-S."/>
            <person name="Perrone G."/>
            <person name="Piumi F."/>
            <person name="Punt P.J."/>
            <person name="Ram A.F."/>
            <person name="Ramon A."/>
            <person name="Rauscher S."/>
            <person name="Record E."/>
            <person name="Riano-Pachon D.M."/>
            <person name="Robert V."/>
            <person name="Roehrig J."/>
            <person name="Ruller R."/>
            <person name="Salamov A."/>
            <person name="Salih N.S."/>
            <person name="Samson R.A."/>
            <person name="Sandor E."/>
            <person name="Sanguinetti M."/>
            <person name="Schuetze T."/>
            <person name="Sepcic K."/>
            <person name="Shelest E."/>
            <person name="Sherlock G."/>
            <person name="Sophianopoulou V."/>
            <person name="Squina F.M."/>
            <person name="Sun H."/>
            <person name="Susca A."/>
            <person name="Todd R.B."/>
            <person name="Tsang A."/>
            <person name="Unkles S.E."/>
            <person name="van de Wiele N."/>
            <person name="van Rossen-Uffink D."/>
            <person name="Oliveira J.V."/>
            <person name="Vesth T.C."/>
            <person name="Visser J."/>
            <person name="Yu J.-H."/>
            <person name="Zhou M."/>
            <person name="Andersen M.R."/>
            <person name="Archer D.B."/>
            <person name="Baker S.E."/>
            <person name="Benoit I."/>
            <person name="Brakhage A.A."/>
            <person name="Braus G.H."/>
            <person name="Fischer R."/>
            <person name="Frisvad J.C."/>
            <person name="Goldman G.H."/>
            <person name="Houbraken J."/>
            <person name="Oakley B."/>
            <person name="Pocsi I."/>
            <person name="Scazzocchio C."/>
            <person name="Seiboth B."/>
            <person name="vanKuyk P.A."/>
            <person name="Wortman J."/>
            <person name="Dyer P.S."/>
            <person name="Grigoriev I.V."/>
        </authorList>
    </citation>
    <scope>NUCLEOTIDE SEQUENCE [LARGE SCALE GENOMIC DNA]</scope>
    <source>
        <strain evidence="4">ITEM 5010</strain>
    </source>
</reference>
<dbReference type="CDD" id="cd04657">
    <property type="entry name" value="Piwi_ago-like"/>
    <property type="match status" value="1"/>
</dbReference>
<dbReference type="Gene3D" id="3.30.420.10">
    <property type="entry name" value="Ribonuclease H-like superfamily/Ribonuclease H"/>
    <property type="match status" value="1"/>
</dbReference>
<dbReference type="InterPro" id="IPR032472">
    <property type="entry name" value="ArgoL2"/>
</dbReference>
<dbReference type="SMART" id="SM00950">
    <property type="entry name" value="Piwi"/>
    <property type="match status" value="1"/>
</dbReference>
<dbReference type="Gene3D" id="2.170.260.10">
    <property type="entry name" value="paz domain"/>
    <property type="match status" value="1"/>
</dbReference>
<dbReference type="InterPro" id="IPR045246">
    <property type="entry name" value="Piwi_ago-like"/>
</dbReference>
<dbReference type="GO" id="GO:0003676">
    <property type="term" value="F:nucleic acid binding"/>
    <property type="evidence" value="ECO:0007669"/>
    <property type="project" value="InterPro"/>
</dbReference>
<feature type="domain" description="Piwi" evidence="2">
    <location>
        <begin position="675"/>
        <end position="991"/>
    </location>
</feature>
<organism evidence="3 4">
    <name type="scientific">Aspergillus carbonarius (strain ITEM 5010)</name>
    <dbReference type="NCBI Taxonomy" id="602072"/>
    <lineage>
        <taxon>Eukaryota</taxon>
        <taxon>Fungi</taxon>
        <taxon>Dikarya</taxon>
        <taxon>Ascomycota</taxon>
        <taxon>Pezizomycotina</taxon>
        <taxon>Eurotiomycetes</taxon>
        <taxon>Eurotiomycetidae</taxon>
        <taxon>Eurotiales</taxon>
        <taxon>Aspergillaceae</taxon>
        <taxon>Aspergillus</taxon>
        <taxon>Aspergillus subgen. Circumdati</taxon>
    </lineage>
</organism>
<dbReference type="InterPro" id="IPR036085">
    <property type="entry name" value="PAZ_dom_sf"/>
</dbReference>
<dbReference type="OMA" id="RVRITHI"/>
<dbReference type="PANTHER" id="PTHR22891">
    <property type="entry name" value="EUKARYOTIC TRANSLATION INITIATION FACTOR 2C"/>
    <property type="match status" value="1"/>
</dbReference>
<evidence type="ECO:0000256" key="1">
    <source>
        <dbReference type="SAM" id="MobiDB-lite"/>
    </source>
</evidence>
<sequence>MSSEEGATAAEEAVVGEEEEEVVAAAAAVEEEVVAEEDGAVEKAGARPPTFPFVLIPTEAISEAGVVEGVLVGVDVVAGGSKKNHRCIRNPGGGIPIPNPEVKKVEDAVATALSKKSQQSTDWPERPGFGTRGRSITLYANYFELKSVGNQLYRYHLDIQGDTANKKPAGKKARHIVQLFIEEHFSEYQNQVVTDYMSTMIANVEVLGGKQSEEFDVRYRDEHDDEYPEQPKVYRVKCQFTGTLNPGDLLNYLTSSNATAMFTEKADVIQAMNIILGHQPKSDPKISSVGANKHFAICESGAEKYDLGAGLEAFRGYFVSVRAATARLLVNVQVKYAACYREGPLVMVIRAFRHRNSEKALPRFLKGLRVLVTHIKKTNKQGQPVLRFKRIANVATKGDGASLEHPPKVAEDGAGPGSVQFFLDKPVTPVSSPSLQQTARPGKNQPAKAKPLPTGYVTVAHFFKYIYNVNSDPQLPVVNVGTKESPSYLPVEACQVEPGQPANTKLSGEQTRYMLGFAVRPPNANAGSIVKQGKDVLCLEGSTNPTLAQFGIKNESQLITVPGRELVAPSLVYKHNKVDPKNGAWNMRDSKLSSPTKLRSWALVLLAFGNGASIYREPKDVPVEDFTQALKALGVDTPGPYLAPKVVLSGDTEKIVTATLREAVSNLIKAKNPQLIVFVLPAANTVVYNCIKKVCDLDYGVHNVNLVAQNMQKNGKPYYANVGLKVNLKLGGINQLIEAKELGIIAKGKTMLVGIDVTHPSPGSSSNAPSVAGMVASIDSSLAQWPAELRVQAGRKEMVTELDSMLKAHLRRWARNNMNALPENIIVYRDGVSEGQYDLVVKEELTRLKEACKQTYPASDTEKGLPRISVVIVGKRHHTRFYPTKDSDRTGNPNNGTVVDRGVTEARNWEFYLQAHSALHGTARPAHYFTVWDEIFRNEKAKAPYQNAADVLENLTHHLCYLYGRATKAVSICPPAYYADLVCTRARCYLSHVFDPADTASSSSAPAATAVGNNTVTLHENLRETMFYI</sequence>
<feature type="region of interest" description="Disordered" evidence="1">
    <location>
        <begin position="430"/>
        <end position="450"/>
    </location>
</feature>
<dbReference type="SUPFAM" id="SSF53098">
    <property type="entry name" value="Ribonuclease H-like"/>
    <property type="match status" value="1"/>
</dbReference>
<evidence type="ECO:0000313" key="3">
    <source>
        <dbReference type="EMBL" id="OOF96381.1"/>
    </source>
</evidence>
<dbReference type="InterPro" id="IPR032474">
    <property type="entry name" value="Argonaute_N"/>
</dbReference>